<dbReference type="CDD" id="cd06170">
    <property type="entry name" value="LuxR_C_like"/>
    <property type="match status" value="1"/>
</dbReference>
<dbReference type="GO" id="GO:0006355">
    <property type="term" value="P:regulation of DNA-templated transcription"/>
    <property type="evidence" value="ECO:0007669"/>
    <property type="project" value="InterPro"/>
</dbReference>
<keyword evidence="3" id="KW-0804">Transcription</keyword>
<dbReference type="InterPro" id="IPR003593">
    <property type="entry name" value="AAA+_ATPase"/>
</dbReference>
<dbReference type="PANTHER" id="PTHR44688">
    <property type="entry name" value="DNA-BINDING TRANSCRIPTIONAL ACTIVATOR DEVR_DOSR"/>
    <property type="match status" value="1"/>
</dbReference>
<reference evidence="5" key="1">
    <citation type="submission" date="2022-10" db="EMBL/GenBank/DDBJ databases">
        <title>The complete genomes of actinobacterial strains from the NBC collection.</title>
        <authorList>
            <person name="Joergensen T.S."/>
            <person name="Alvarez Arevalo M."/>
            <person name="Sterndorff E.B."/>
            <person name="Faurdal D."/>
            <person name="Vuksanovic O."/>
            <person name="Mourched A.-S."/>
            <person name="Charusanti P."/>
            <person name="Shaw S."/>
            <person name="Blin K."/>
            <person name="Weber T."/>
        </authorList>
    </citation>
    <scope>NUCLEOTIDE SEQUENCE</scope>
    <source>
        <strain evidence="5">NBC_01393</strain>
    </source>
</reference>
<evidence type="ECO:0000256" key="2">
    <source>
        <dbReference type="ARBA" id="ARBA00023125"/>
    </source>
</evidence>
<feature type="domain" description="HTH luxR-type" evidence="4">
    <location>
        <begin position="688"/>
        <end position="753"/>
    </location>
</feature>
<dbReference type="Gene3D" id="3.40.50.300">
    <property type="entry name" value="P-loop containing nucleotide triphosphate hydrolases"/>
    <property type="match status" value="1"/>
</dbReference>
<dbReference type="Pfam" id="PF00196">
    <property type="entry name" value="GerE"/>
    <property type="match status" value="1"/>
</dbReference>
<evidence type="ECO:0000259" key="4">
    <source>
        <dbReference type="PROSITE" id="PS50043"/>
    </source>
</evidence>
<dbReference type="SUPFAM" id="SSF52540">
    <property type="entry name" value="P-loop containing nucleoside triphosphate hydrolases"/>
    <property type="match status" value="1"/>
</dbReference>
<dbReference type="PROSITE" id="PS00622">
    <property type="entry name" value="HTH_LUXR_1"/>
    <property type="match status" value="1"/>
</dbReference>
<evidence type="ECO:0000256" key="3">
    <source>
        <dbReference type="ARBA" id="ARBA00023163"/>
    </source>
</evidence>
<dbReference type="InterPro" id="IPR016032">
    <property type="entry name" value="Sig_transdc_resp-reg_C-effctor"/>
</dbReference>
<dbReference type="InterPro" id="IPR041664">
    <property type="entry name" value="AAA_16"/>
</dbReference>
<dbReference type="Gene3D" id="1.10.10.10">
    <property type="entry name" value="Winged helix-like DNA-binding domain superfamily/Winged helix DNA-binding domain"/>
    <property type="match status" value="1"/>
</dbReference>
<evidence type="ECO:0000313" key="5">
    <source>
        <dbReference type="EMBL" id="WTZ14539.1"/>
    </source>
</evidence>
<sequence>MEPVWRGGELDLLDELFASAGRAEGAAVLVTGSSGTGKSALLRAFAGRAAQRGARVLSACASPAEALLPFGVVGQLLSGTGRPAHEDPYEPGGGPGALHDALRALDGSGPVVVVVDDVQHTDEPSARCLLYLCGRLAATGVLLVMSGRPHTELPLPLAELFRHARCVPLPLTTLSQAGVADFLQAPKAGEMDFATARRLAPHWYRFSGGNPRLLRGLLDDHRACEPVRPSRPLAGTAFRRAVAECLRGAGTPALHTARALAVLADQATLTLLARFLRVPERAVAAALEGLDATGLLVGGRLRHEGVRAAVLEDLSAKESSLLHARAARVLYDDGAEPPAVAVHLVAAEADGAAETSPAWAAPLLAEAAQHAMRSGGVRRAAQFLRTAYRAGGDEQGHGGMLETLARAEWENDPAAVLRHLPALERDLAARRLDAAQTVGAAGLLLWHGRVEQVIRACGSPGSSKSGTAERELRAALGHVCPGAVSEGPAAQADTVAEQALESIVHGHAPTPSVAAVLTVLLHAGETGRITQWCALSAGADLVQSTPARRAVAAAVAAMVHVRAGAYDVGAGHAERALGLLSPGAWGTAVGMPLAAAVRAATARQAYQEAGRLMRIPVPEGMFRSRAGLHYLLARGGFLLACGRARAALGDFHLCRDLLAEWGVEAGEALDWRGPAAQAARCLSAGGPDSDPAAVLTRAERRVAVLAADGCTNRAIAARLYVTPSTVEQHLTSAYRKLRVRSREDLAKLVGDGAQRLVRAR</sequence>
<dbReference type="SMART" id="SM00382">
    <property type="entry name" value="AAA"/>
    <property type="match status" value="1"/>
</dbReference>
<dbReference type="PROSITE" id="PS50043">
    <property type="entry name" value="HTH_LUXR_2"/>
    <property type="match status" value="1"/>
</dbReference>
<dbReference type="InterPro" id="IPR000792">
    <property type="entry name" value="Tscrpt_reg_LuxR_C"/>
</dbReference>
<dbReference type="SUPFAM" id="SSF46894">
    <property type="entry name" value="C-terminal effector domain of the bipartite response regulators"/>
    <property type="match status" value="1"/>
</dbReference>
<proteinExistence type="predicted"/>
<protein>
    <submittedName>
        <fullName evidence="5">AAA family ATPase</fullName>
    </submittedName>
</protein>
<dbReference type="Pfam" id="PF13191">
    <property type="entry name" value="AAA_16"/>
    <property type="match status" value="1"/>
</dbReference>
<gene>
    <name evidence="5" type="ORF">OG699_00765</name>
    <name evidence="6" type="ORF">OG699_44500</name>
</gene>
<dbReference type="InterPro" id="IPR027417">
    <property type="entry name" value="P-loop_NTPase"/>
</dbReference>
<evidence type="ECO:0000313" key="6">
    <source>
        <dbReference type="EMBL" id="WTZ15111.1"/>
    </source>
</evidence>
<evidence type="ECO:0000256" key="1">
    <source>
        <dbReference type="ARBA" id="ARBA00023015"/>
    </source>
</evidence>
<dbReference type="PRINTS" id="PR00038">
    <property type="entry name" value="HTHLUXR"/>
</dbReference>
<name>A0AAU3IDF9_9ACTN</name>
<dbReference type="PANTHER" id="PTHR44688:SF16">
    <property type="entry name" value="DNA-BINDING TRANSCRIPTIONAL ACTIVATOR DEVR_DOSR"/>
    <property type="match status" value="1"/>
</dbReference>
<dbReference type="InterPro" id="IPR036388">
    <property type="entry name" value="WH-like_DNA-bd_sf"/>
</dbReference>
<keyword evidence="2" id="KW-0238">DNA-binding</keyword>
<dbReference type="EMBL" id="CP109546">
    <property type="protein sequence ID" value="WTZ14539.1"/>
    <property type="molecule type" value="Genomic_DNA"/>
</dbReference>
<organism evidence="5">
    <name type="scientific">Streptomyces sp. NBC_01393</name>
    <dbReference type="NCBI Taxonomy" id="2903851"/>
    <lineage>
        <taxon>Bacteria</taxon>
        <taxon>Bacillati</taxon>
        <taxon>Actinomycetota</taxon>
        <taxon>Actinomycetes</taxon>
        <taxon>Kitasatosporales</taxon>
        <taxon>Streptomycetaceae</taxon>
        <taxon>Streptomyces</taxon>
    </lineage>
</organism>
<dbReference type="EMBL" id="CP109546">
    <property type="protein sequence ID" value="WTZ15111.1"/>
    <property type="molecule type" value="Genomic_DNA"/>
</dbReference>
<dbReference type="AlphaFoldDB" id="A0AAU3IDF9"/>
<keyword evidence="1" id="KW-0805">Transcription regulation</keyword>
<dbReference type="GO" id="GO:0003677">
    <property type="term" value="F:DNA binding"/>
    <property type="evidence" value="ECO:0007669"/>
    <property type="project" value="UniProtKB-KW"/>
</dbReference>
<dbReference type="SMART" id="SM00421">
    <property type="entry name" value="HTH_LUXR"/>
    <property type="match status" value="1"/>
</dbReference>
<accession>A0AAU3IDF9</accession>